<comment type="caution">
    <text evidence="1">The sequence shown here is derived from an EMBL/GenBank/DDBJ whole genome shotgun (WGS) entry which is preliminary data.</text>
</comment>
<dbReference type="Gene3D" id="3.40.50.2000">
    <property type="entry name" value="Glycogen Phosphorylase B"/>
    <property type="match status" value="1"/>
</dbReference>
<dbReference type="Pfam" id="PF14559">
    <property type="entry name" value="TPR_19"/>
    <property type="match status" value="1"/>
</dbReference>
<dbReference type="Proteomes" id="UP000249842">
    <property type="component" value="Unassembled WGS sequence"/>
</dbReference>
<dbReference type="AlphaFoldDB" id="A0A328AXX5"/>
<protein>
    <submittedName>
        <fullName evidence="1">Uncharacterized protein</fullName>
    </submittedName>
</protein>
<dbReference type="RefSeq" id="WP_111457255.1">
    <property type="nucleotide sequence ID" value="NZ_QFYP01000001.1"/>
</dbReference>
<gene>
    <name evidence="1" type="ORF">DJ021_09175</name>
</gene>
<accession>A0A328AXX5</accession>
<dbReference type="EMBL" id="QFYP01000001">
    <property type="protein sequence ID" value="RAK59962.1"/>
    <property type="molecule type" value="Genomic_DNA"/>
</dbReference>
<evidence type="ECO:0000313" key="1">
    <source>
        <dbReference type="EMBL" id="RAK59962.1"/>
    </source>
</evidence>
<dbReference type="SUPFAM" id="SSF48452">
    <property type="entry name" value="TPR-like"/>
    <property type="match status" value="1"/>
</dbReference>
<organism evidence="1 2">
    <name type="scientific">Phenylobacterium hankyongense</name>
    <dbReference type="NCBI Taxonomy" id="1813876"/>
    <lineage>
        <taxon>Bacteria</taxon>
        <taxon>Pseudomonadati</taxon>
        <taxon>Pseudomonadota</taxon>
        <taxon>Alphaproteobacteria</taxon>
        <taxon>Caulobacterales</taxon>
        <taxon>Caulobacteraceae</taxon>
        <taxon>Phenylobacterium</taxon>
    </lineage>
</organism>
<dbReference type="OrthoDB" id="6193797at2"/>
<dbReference type="Gene3D" id="1.25.40.10">
    <property type="entry name" value="Tetratricopeptide repeat domain"/>
    <property type="match status" value="1"/>
</dbReference>
<reference evidence="2" key="1">
    <citation type="submission" date="2018-05" db="EMBL/GenBank/DDBJ databases">
        <authorList>
            <person name="Li X."/>
        </authorList>
    </citation>
    <scope>NUCLEOTIDE SEQUENCE [LARGE SCALE GENOMIC DNA]</scope>
    <source>
        <strain evidence="2">HKS-05</strain>
    </source>
</reference>
<sequence>MGDLPGREAAPPLTEFRRGLLAHDAGDLAAAERSYRQAMAEPKIAVAVRQHLVRLLDLQGRWDEAVDVRRDIVAAQPDDALARMNLGMSLLALGRFAEGWPLYEARSELPAAAAFRPSVDSPEWDGGPVRSLTVWDEQGVGDAIQFARFVPVLRDRGIDATLIARPPVAALMGELKVPVIRAEGQMRIPVTDAWSMLGSLPHRLGLTLDQLPGLTPYLRAPADRRAAWTPRIGPGVRIGVVARGNPQHANDANRSLHAEAASFLHALPGAISLIPGESPLPIADFADTAAIIERLDLVITVDTATAHLAGAMGRPCWVLLPAVGTDWRWMRERTDSPWYPSVRLFRQAQPGSWAEVLRALATNLQAFFQPGPAGAPRS</sequence>
<name>A0A328AXX5_9CAUL</name>
<proteinExistence type="predicted"/>
<evidence type="ECO:0000313" key="2">
    <source>
        <dbReference type="Proteomes" id="UP000249842"/>
    </source>
</evidence>
<dbReference type="SUPFAM" id="SSF53756">
    <property type="entry name" value="UDP-Glycosyltransferase/glycogen phosphorylase"/>
    <property type="match status" value="1"/>
</dbReference>
<dbReference type="InterPro" id="IPR011990">
    <property type="entry name" value="TPR-like_helical_dom_sf"/>
</dbReference>
<keyword evidence="2" id="KW-1185">Reference proteome</keyword>